<evidence type="ECO:0000256" key="3">
    <source>
        <dbReference type="ARBA" id="ARBA00034877"/>
    </source>
</evidence>
<organismHost>
    <name type="scientific">Papio hamadryas</name>
    <name type="common">Hamadryas baboon</name>
    <dbReference type="NCBI Taxonomy" id="9557"/>
</organismHost>
<evidence type="ECO:0000256" key="2">
    <source>
        <dbReference type="ARBA" id="ARBA00034781"/>
    </source>
</evidence>
<proteinExistence type="inferred from homology"/>
<evidence type="ECO:0000256" key="1">
    <source>
        <dbReference type="ARBA" id="ARBA00022518"/>
    </source>
</evidence>
<dbReference type="KEGG" id="vg:2943643"/>
<reference evidence="4 5" key="3">
    <citation type="journal article" date="2003" name="Proc. Natl. Acad. Sci. U.S.A.">
        <title>A secreted high-affinity inhibitor of human TNF from Tanapox virus.</title>
        <authorList>
            <person name="Brunetti C.R."/>
            <person name="Paulose-Murphy M."/>
            <person name="Singh R."/>
            <person name="Qin J."/>
            <person name="Barrett J.W."/>
            <person name="Tardivel A."/>
            <person name="Schneider P."/>
            <person name="Essani K."/>
            <person name="McFadden G."/>
        </authorList>
    </citation>
    <scope>NUCLEOTIDE SEQUENCE [LARGE SCALE GENOMIC DNA]</scope>
    <source>
        <strain evidence="5">VR587</strain>
    </source>
</reference>
<evidence type="ECO:0000313" key="5">
    <source>
        <dbReference type="Proteomes" id="UP000008596"/>
    </source>
</evidence>
<organismHost>
    <name type="scientific">Macaca</name>
    <name type="common">macaques</name>
    <dbReference type="NCBI Taxonomy" id="9539"/>
</organismHost>
<dbReference type="EMBL" id="AY386371">
    <property type="protein sequence ID" value="AAR07491.1"/>
    <property type="molecule type" value="Genomic_DNA"/>
</dbReference>
<dbReference type="Proteomes" id="UP000008596">
    <property type="component" value="Segment"/>
</dbReference>
<evidence type="ECO:0000313" key="4">
    <source>
        <dbReference type="EMBL" id="AAR07491.1"/>
    </source>
</evidence>
<sequence>MHTVVGSVSSLKDIEALKYICDKFNNDDCLNEGLNVCKKLNNVVISTETKLKTLISDFSSIDKTISESYKTSFGRSLNRISRFCKIAKIDKKRDLLYIPKTKSVITAVLNINKSCTESSKCEVVITCNGNLKCVELENNNFVAIDVDSSSFFVKGKNISVLILMFDELIHPMIPLITSISIDDVLISRHDRLYNEIPNKNWFKFYVELKHEYVSSVTLIVDGTILHCSSDYNTHCFISKEIQNGVSSVNDDCGCCYSNSSVCVLSKNELLKKSVCESIRGGFTFTVLDVGNFSASFVGKYPNFDYLKITLSTLNHMISRKEKVSGKIVNGYRFYGICHK</sequence>
<dbReference type="InterPro" id="IPR007032">
    <property type="entry name" value="Poxvirus_A51"/>
</dbReference>
<reference evidence="4 5" key="1">
    <citation type="journal article" date="1995" name="J. Gen. Virol.">
        <title>Identification and characterization of the thymidine kinase gene of Yaba virus.</title>
        <authorList>
            <person name="Amano H."/>
            <person name="Ueda Y."/>
            <person name="Miyamura T."/>
        </authorList>
    </citation>
    <scope>NUCLEOTIDE SEQUENCE [LARGE SCALE GENOMIC DNA]</scope>
    <source>
        <strain evidence="5">VR587</strain>
    </source>
</reference>
<organismHost>
    <name type="scientific">Homo sapiens</name>
    <name type="common">Human</name>
    <dbReference type="NCBI Taxonomy" id="9606"/>
</organismHost>
<keyword evidence="5" id="KW-1185">Reference proteome</keyword>
<dbReference type="Pfam" id="PF04948">
    <property type="entry name" value="Pox_A51"/>
    <property type="match status" value="1"/>
</dbReference>
<organismHost>
    <name type="scientific">Erythrocebus patas</name>
    <name type="common">Red guenon</name>
    <name type="synonym">Cercopithecus patas</name>
    <dbReference type="NCBI Taxonomy" id="9538"/>
</organismHost>
<accession>Q6TUN5</accession>
<keyword evidence="1" id="KW-0244">Early protein</keyword>
<comment type="similarity">
    <text evidence="2">Belongs to the orthopoxvirus OPG181 family.</text>
</comment>
<name>Q6TUN5_YMTV5</name>
<reference evidence="4 5" key="2">
    <citation type="journal article" date="2003" name="J. Virol.">
        <title>Complete genomic sequence and comparative analysis of the tumorigenic poxvirus Yaba monkey tumor virus.</title>
        <authorList>
            <person name="Brunetti C.R."/>
            <person name="Amano H."/>
            <person name="Ueda Y."/>
            <person name="Qin J."/>
            <person name="Miyamura T."/>
            <person name="Suzuki T."/>
            <person name="Li X."/>
            <person name="Barrett J.W."/>
            <person name="McFadden G."/>
        </authorList>
    </citation>
    <scope>NUCLEOTIDE SEQUENCE [LARGE SCALE GENOMIC DNA]</scope>
    <source>
        <strain evidence="5">VR587</strain>
    </source>
</reference>
<dbReference type="RefSeq" id="NP_938390.1">
    <property type="nucleotide sequence ID" value="NC_005179.1"/>
</dbReference>
<protein>
    <recommendedName>
        <fullName evidence="3">Protein OPG181</fullName>
    </recommendedName>
</protein>
<organism evidence="4 5">
    <name type="scientific">Yaba monkey tumor virus (strain VR587)</name>
    <name type="common">YMTV</name>
    <dbReference type="NCBI Taxonomy" id="928314"/>
    <lineage>
        <taxon>Viruses</taxon>
        <taxon>Varidnaviria</taxon>
        <taxon>Bamfordvirae</taxon>
        <taxon>Nucleocytoviricota</taxon>
        <taxon>Pokkesviricetes</taxon>
        <taxon>Chitovirales</taxon>
        <taxon>Poxviridae</taxon>
        <taxon>Chordopoxvirinae</taxon>
        <taxon>Yatapoxvirus</taxon>
        <taxon>Yatapoxvirus yabapox</taxon>
        <taxon>Yaba monkey tumor virus</taxon>
    </lineage>
</organism>
<dbReference type="GeneID" id="2943643"/>